<feature type="domain" description="Transglutaminase-like" evidence="3">
    <location>
        <begin position="532"/>
        <end position="603"/>
    </location>
</feature>
<feature type="transmembrane region" description="Helical" evidence="2">
    <location>
        <begin position="264"/>
        <end position="285"/>
    </location>
</feature>
<dbReference type="InterPro" id="IPR002931">
    <property type="entry name" value="Transglutaminase-like"/>
</dbReference>
<dbReference type="Proteomes" id="UP000070134">
    <property type="component" value="Chromosome"/>
</dbReference>
<name>A0A127A0R7_9MICC</name>
<keyword evidence="2" id="KW-0472">Membrane</keyword>
<feature type="region of interest" description="Disordered" evidence="1">
    <location>
        <begin position="1"/>
        <end position="36"/>
    </location>
</feature>
<keyword evidence="2" id="KW-1133">Transmembrane helix</keyword>
<feature type="compositionally biased region" description="Low complexity" evidence="1">
    <location>
        <begin position="25"/>
        <end position="36"/>
    </location>
</feature>
<dbReference type="InterPro" id="IPR038765">
    <property type="entry name" value="Papain-like_cys_pep_sf"/>
</dbReference>
<feature type="transmembrane region" description="Helical" evidence="2">
    <location>
        <begin position="160"/>
        <end position="183"/>
    </location>
</feature>
<feature type="transmembrane region" description="Helical" evidence="2">
    <location>
        <begin position="190"/>
        <end position="208"/>
    </location>
</feature>
<dbReference type="InterPro" id="IPR052901">
    <property type="entry name" value="Bact_TGase-like"/>
</dbReference>
<dbReference type="InterPro" id="IPR021878">
    <property type="entry name" value="TgpA_N"/>
</dbReference>
<dbReference type="STRING" id="37927.SA2016_1548"/>
<reference evidence="4 5" key="1">
    <citation type="submission" date="2016-02" db="EMBL/GenBank/DDBJ databases">
        <title>Complete genome of Sinomonas atrocyanea KCTC 3377.</title>
        <authorList>
            <person name="Kim K.M."/>
        </authorList>
    </citation>
    <scope>NUCLEOTIDE SEQUENCE [LARGE SCALE GENOMIC DNA]</scope>
    <source>
        <strain evidence="4 5">KCTC 3377</strain>
    </source>
</reference>
<dbReference type="Gene3D" id="3.10.620.30">
    <property type="match status" value="1"/>
</dbReference>
<proteinExistence type="predicted"/>
<feature type="transmembrane region" description="Helical" evidence="2">
    <location>
        <begin position="47"/>
        <end position="70"/>
    </location>
</feature>
<feature type="transmembrane region" description="Helical" evidence="2">
    <location>
        <begin position="129"/>
        <end position="148"/>
    </location>
</feature>
<dbReference type="KEGG" id="satk:SA2016_1548"/>
<dbReference type="PATRIC" id="fig|37927.3.peg.1596"/>
<evidence type="ECO:0000313" key="5">
    <source>
        <dbReference type="Proteomes" id="UP000070134"/>
    </source>
</evidence>
<feature type="transmembrane region" description="Helical" evidence="2">
    <location>
        <begin position="77"/>
        <end position="96"/>
    </location>
</feature>
<organism evidence="4 5">
    <name type="scientific">Sinomonas atrocyanea</name>
    <dbReference type="NCBI Taxonomy" id="37927"/>
    <lineage>
        <taxon>Bacteria</taxon>
        <taxon>Bacillati</taxon>
        <taxon>Actinomycetota</taxon>
        <taxon>Actinomycetes</taxon>
        <taxon>Micrococcales</taxon>
        <taxon>Micrococcaceae</taxon>
        <taxon>Sinomonas</taxon>
    </lineage>
</organism>
<keyword evidence="2" id="KW-0812">Transmembrane</keyword>
<keyword evidence="5" id="KW-1185">Reference proteome</keyword>
<dbReference type="Pfam" id="PF01841">
    <property type="entry name" value="Transglut_core"/>
    <property type="match status" value="1"/>
</dbReference>
<dbReference type="Pfam" id="PF11992">
    <property type="entry name" value="TgpA_N"/>
    <property type="match status" value="1"/>
</dbReference>
<feature type="transmembrane region" description="Helical" evidence="2">
    <location>
        <begin position="102"/>
        <end position="122"/>
    </location>
</feature>
<accession>A0A127A0R7</accession>
<dbReference type="SUPFAM" id="SSF54001">
    <property type="entry name" value="Cysteine proteinases"/>
    <property type="match status" value="1"/>
</dbReference>
<feature type="transmembrane region" description="Helical" evidence="2">
    <location>
        <begin position="655"/>
        <end position="686"/>
    </location>
</feature>
<sequence>MSETTRLRPRRPTPGGAESGGGSGRPRSGGAAARSPRPGFWAGRNPWLHAVDAAAILVLAALGIAGFHLAYGGDRHYLVAGLTGAALGLAVAFGSSALRPGWLVSTAGAFLAYLLVGGLVATPDESAGGFIPTLASLRTLLLGIVVSWKDNLTVAAPLGTASGMLVVPYLSAFVCCLAAGLLAWRLRRPYWPLVPVTVLFVVGIAFGTHEAFLALPRGVAFAVTGVLWSSFRRSAARVGTARVVSGETTVADPGSARAARLRRVGLGAAVVAVAAAATLALAPAVTAGAQRDVLRDRVVPPFDPHNYVSPLSGFRSFVKDQRDSVLFTVSGLPQGGRVRLAALDAYDGTVANVDQSGSGSFAKVGDASSIAAADPPSGASTPYTLDVTVRDYRGYFLPGGRTTTGIAFDDKNSPAAEGLYFNPLTDTAISTAGVAAGDEYAVRVVEPKRPDDALLAQAQFAPVSLPAVDGVPQVLQAKAGDILGDSQAPLERVRTLESYFQKFGAFSNGLIAEGQVPSLSGHGAGRLRAMLTAKQMVGDDEQYSVTMALMARQLGIPARVVMGFYPEKPQPAGTKIDIKGKDVHAWVEVAFEGYGWVAFDPTPPKNNVPIPPDPQAQSKPRPQVLQPPPPPQAPVELPPDSRPDVLDQEQKKDNFWLILGPILAAVGIGLIPIAVLALPLVLVAWLKLRRRRRRLAAEHPAERVSGGWREYTNFATDLGASLDARSTRRETAAVLGEAFPDSAGTTTMLARRADAAVFGAGRPSENEVDAYWADVDSSIEAMRGSLGFWRRQRARFSPRSLLLEARAALAARGSGARGADRAPALRRLWGRRGTAAKGRTRGGTE</sequence>
<feature type="region of interest" description="Disordered" evidence="1">
    <location>
        <begin position="604"/>
        <end position="646"/>
    </location>
</feature>
<feature type="compositionally biased region" description="Pro residues" evidence="1">
    <location>
        <begin position="625"/>
        <end position="637"/>
    </location>
</feature>
<evidence type="ECO:0000256" key="2">
    <source>
        <dbReference type="SAM" id="Phobius"/>
    </source>
</evidence>
<dbReference type="SMART" id="SM00460">
    <property type="entry name" value="TGc"/>
    <property type="match status" value="1"/>
</dbReference>
<dbReference type="AlphaFoldDB" id="A0A127A0R7"/>
<dbReference type="RefSeq" id="WP_229710856.1">
    <property type="nucleotide sequence ID" value="NZ_BJMO01000028.1"/>
</dbReference>
<evidence type="ECO:0000259" key="3">
    <source>
        <dbReference type="SMART" id="SM00460"/>
    </source>
</evidence>
<dbReference type="PANTHER" id="PTHR42736:SF1">
    <property type="entry name" value="PROTEIN-GLUTAMINE GAMMA-GLUTAMYLTRANSFERASE"/>
    <property type="match status" value="1"/>
</dbReference>
<dbReference type="EMBL" id="CP014518">
    <property type="protein sequence ID" value="AMM32225.1"/>
    <property type="molecule type" value="Genomic_DNA"/>
</dbReference>
<protein>
    <submittedName>
        <fullName evidence="4">Transglutaminase</fullName>
    </submittedName>
</protein>
<dbReference type="PANTHER" id="PTHR42736">
    <property type="entry name" value="PROTEIN-GLUTAMINE GAMMA-GLUTAMYLTRANSFERASE"/>
    <property type="match status" value="1"/>
</dbReference>
<gene>
    <name evidence="4" type="ORF">SA2016_1548</name>
</gene>
<evidence type="ECO:0000313" key="4">
    <source>
        <dbReference type="EMBL" id="AMM32225.1"/>
    </source>
</evidence>
<feature type="compositionally biased region" description="Pro residues" evidence="1">
    <location>
        <begin position="604"/>
        <end position="614"/>
    </location>
</feature>
<evidence type="ECO:0000256" key="1">
    <source>
        <dbReference type="SAM" id="MobiDB-lite"/>
    </source>
</evidence>
<feature type="transmembrane region" description="Helical" evidence="2">
    <location>
        <begin position="214"/>
        <end position="231"/>
    </location>
</feature>